<name>A0A839CDT4_9ENTR</name>
<accession>A0A839CDT4</accession>
<evidence type="ECO:0000313" key="2">
    <source>
        <dbReference type="EMBL" id="MBA8122338.1"/>
    </source>
</evidence>
<proteinExistence type="predicted"/>
<sequence length="45" mass="5333">MSKIQKPTVPDWMQPTAPLTDAQREELRQAIRAYIRRRKDEEHAA</sequence>
<reference evidence="2 3" key="1">
    <citation type="submission" date="2020-06" db="EMBL/GenBank/DDBJ databases">
        <title>REHAB project genomes.</title>
        <authorList>
            <person name="Shaw L.P."/>
        </authorList>
    </citation>
    <scope>NUCLEOTIDE SEQUENCE [LARGE SCALE GENOMIC DNA]</scope>
    <source>
        <strain evidence="2 3">RHBSTW-00092</strain>
    </source>
</reference>
<feature type="region of interest" description="Disordered" evidence="1">
    <location>
        <begin position="1"/>
        <end position="23"/>
    </location>
</feature>
<dbReference type="RefSeq" id="WP_162557337.1">
    <property type="nucleotide sequence ID" value="NZ_CABGXA010000002.1"/>
</dbReference>
<protein>
    <submittedName>
        <fullName evidence="2">Uncharacterized protein</fullName>
    </submittedName>
</protein>
<dbReference type="EMBL" id="JABXRN010000001">
    <property type="protein sequence ID" value="MBA8122338.1"/>
    <property type="molecule type" value="Genomic_DNA"/>
</dbReference>
<evidence type="ECO:0000256" key="1">
    <source>
        <dbReference type="SAM" id="MobiDB-lite"/>
    </source>
</evidence>
<dbReference type="Proteomes" id="UP000557483">
    <property type="component" value="Unassembled WGS sequence"/>
</dbReference>
<gene>
    <name evidence="2" type="ORF">HV064_00130</name>
</gene>
<comment type="caution">
    <text evidence="2">The sequence shown here is derived from an EMBL/GenBank/DDBJ whole genome shotgun (WGS) entry which is preliminary data.</text>
</comment>
<organism evidence="2 3">
    <name type="scientific">Klebsiella grimontii</name>
    <dbReference type="NCBI Taxonomy" id="2058152"/>
    <lineage>
        <taxon>Bacteria</taxon>
        <taxon>Pseudomonadati</taxon>
        <taxon>Pseudomonadota</taxon>
        <taxon>Gammaproteobacteria</taxon>
        <taxon>Enterobacterales</taxon>
        <taxon>Enterobacteriaceae</taxon>
        <taxon>Klebsiella/Raoultella group</taxon>
        <taxon>Klebsiella</taxon>
    </lineage>
</organism>
<dbReference type="AlphaFoldDB" id="A0A839CDT4"/>
<evidence type="ECO:0000313" key="3">
    <source>
        <dbReference type="Proteomes" id="UP000557483"/>
    </source>
</evidence>